<dbReference type="Proteomes" id="UP000004508">
    <property type="component" value="Unassembled WGS sequence"/>
</dbReference>
<feature type="region of interest" description="Disordered" evidence="1">
    <location>
        <begin position="27"/>
        <end position="82"/>
    </location>
</feature>
<dbReference type="PROSITE" id="PS51257">
    <property type="entry name" value="PROKAR_LIPOPROTEIN"/>
    <property type="match status" value="1"/>
</dbReference>
<proteinExistence type="predicted"/>
<dbReference type="EMBL" id="ADVG01000002">
    <property type="protein sequence ID" value="EFH85835.1"/>
    <property type="molecule type" value="Genomic_DNA"/>
</dbReference>
<dbReference type="RefSeq" id="WP_007909622.1">
    <property type="nucleotide sequence ID" value="NZ_ADVG01000002.1"/>
</dbReference>
<keyword evidence="3" id="KW-1185">Reference proteome</keyword>
<evidence type="ECO:0000256" key="1">
    <source>
        <dbReference type="SAM" id="MobiDB-lite"/>
    </source>
</evidence>
<reference evidence="2 3" key="1">
    <citation type="journal article" date="2011" name="Stand. Genomic Sci.">
        <title>Non-contiguous finished genome sequence and contextual data of the filamentous soil bacterium Ktedonobacter racemifer type strain (SOSP1-21).</title>
        <authorList>
            <person name="Chang Y.J."/>
            <person name="Land M."/>
            <person name="Hauser L."/>
            <person name="Chertkov O."/>
            <person name="Del Rio T.G."/>
            <person name="Nolan M."/>
            <person name="Copeland A."/>
            <person name="Tice H."/>
            <person name="Cheng J.F."/>
            <person name="Lucas S."/>
            <person name="Han C."/>
            <person name="Goodwin L."/>
            <person name="Pitluck S."/>
            <person name="Ivanova N."/>
            <person name="Ovchinikova G."/>
            <person name="Pati A."/>
            <person name="Chen A."/>
            <person name="Palaniappan K."/>
            <person name="Mavromatis K."/>
            <person name="Liolios K."/>
            <person name="Brettin T."/>
            <person name="Fiebig A."/>
            <person name="Rohde M."/>
            <person name="Abt B."/>
            <person name="Goker M."/>
            <person name="Detter J.C."/>
            <person name="Woyke T."/>
            <person name="Bristow J."/>
            <person name="Eisen J.A."/>
            <person name="Markowitz V."/>
            <person name="Hugenholtz P."/>
            <person name="Kyrpides N.C."/>
            <person name="Klenk H.P."/>
            <person name="Lapidus A."/>
        </authorList>
    </citation>
    <scope>NUCLEOTIDE SEQUENCE [LARGE SCALE GENOMIC DNA]</scope>
    <source>
        <strain evidence="3">DSM 44963</strain>
    </source>
</reference>
<organism evidence="2 3">
    <name type="scientific">Ktedonobacter racemifer DSM 44963</name>
    <dbReference type="NCBI Taxonomy" id="485913"/>
    <lineage>
        <taxon>Bacteria</taxon>
        <taxon>Bacillati</taxon>
        <taxon>Chloroflexota</taxon>
        <taxon>Ktedonobacteria</taxon>
        <taxon>Ktedonobacterales</taxon>
        <taxon>Ktedonobacteraceae</taxon>
        <taxon>Ktedonobacter</taxon>
    </lineage>
</organism>
<evidence type="ECO:0000313" key="3">
    <source>
        <dbReference type="Proteomes" id="UP000004508"/>
    </source>
</evidence>
<accession>D6TQW4</accession>
<feature type="compositionally biased region" description="Pro residues" evidence="1">
    <location>
        <begin position="67"/>
        <end position="82"/>
    </location>
</feature>
<dbReference type="InParanoid" id="D6TQW4"/>
<evidence type="ECO:0000313" key="2">
    <source>
        <dbReference type="EMBL" id="EFH85835.1"/>
    </source>
</evidence>
<dbReference type="AlphaFoldDB" id="D6TQW4"/>
<name>D6TQW4_KTERA</name>
<gene>
    <name evidence="2" type="ORF">Krac_7082</name>
</gene>
<protein>
    <submittedName>
        <fullName evidence="2">Uncharacterized protein</fullName>
    </submittedName>
</protein>
<feature type="compositionally biased region" description="Polar residues" evidence="1">
    <location>
        <begin position="50"/>
        <end position="66"/>
    </location>
</feature>
<comment type="caution">
    <text evidence="2">The sequence shown here is derived from an EMBL/GenBank/DDBJ whole genome shotgun (WGS) entry which is preliminary data.</text>
</comment>
<sequence length="184" mass="19054">MMTRNRTLLYVFTLVLLLVFAGCGSSSNAPSKAETGPEASKATPTAALTPVSTSTVEPTQASTPTPTAIPQPVPTSPLAPPSSPAPAILDLRPASMSIVGHLDCNKNGVYVCFARVLSGTSNQSSLPWRAFTNVPGGIVFRPASGNLAPGQSVLVTISVPFTSCAHGLFFFQGPVNTHTITWAC</sequence>
<dbReference type="OrthoDB" id="151784at2"/>